<organism evidence="1">
    <name type="scientific">Anguilla anguilla</name>
    <name type="common">European freshwater eel</name>
    <name type="synonym">Muraena anguilla</name>
    <dbReference type="NCBI Taxonomy" id="7936"/>
    <lineage>
        <taxon>Eukaryota</taxon>
        <taxon>Metazoa</taxon>
        <taxon>Chordata</taxon>
        <taxon>Craniata</taxon>
        <taxon>Vertebrata</taxon>
        <taxon>Euteleostomi</taxon>
        <taxon>Actinopterygii</taxon>
        <taxon>Neopterygii</taxon>
        <taxon>Teleostei</taxon>
        <taxon>Anguilliformes</taxon>
        <taxon>Anguillidae</taxon>
        <taxon>Anguilla</taxon>
    </lineage>
</organism>
<accession>A0A0E9UQS8</accession>
<name>A0A0E9UQS8_ANGAN</name>
<reference evidence="1" key="2">
    <citation type="journal article" date="2015" name="Fish Shellfish Immunol.">
        <title>Early steps in the European eel (Anguilla anguilla)-Vibrio vulnificus interaction in the gills: Role of the RtxA13 toxin.</title>
        <authorList>
            <person name="Callol A."/>
            <person name="Pajuelo D."/>
            <person name="Ebbesson L."/>
            <person name="Teles M."/>
            <person name="MacKenzie S."/>
            <person name="Amaro C."/>
        </authorList>
    </citation>
    <scope>NUCLEOTIDE SEQUENCE</scope>
</reference>
<proteinExistence type="predicted"/>
<reference evidence="1" key="1">
    <citation type="submission" date="2014-11" db="EMBL/GenBank/DDBJ databases">
        <authorList>
            <person name="Amaro Gonzalez C."/>
        </authorList>
    </citation>
    <scope>NUCLEOTIDE SEQUENCE</scope>
</reference>
<evidence type="ECO:0000313" key="1">
    <source>
        <dbReference type="EMBL" id="JAH68182.1"/>
    </source>
</evidence>
<dbReference type="AlphaFoldDB" id="A0A0E9UQS8"/>
<dbReference type="EMBL" id="GBXM01040395">
    <property type="protein sequence ID" value="JAH68182.1"/>
    <property type="molecule type" value="Transcribed_RNA"/>
</dbReference>
<sequence length="37" mass="4472">MFKRKEIEEIQCEVRKRCAFSKNPLHQEEPGSRQQNP</sequence>
<protein>
    <submittedName>
        <fullName evidence="1">Uncharacterized protein</fullName>
    </submittedName>
</protein>